<keyword evidence="7 8" id="KW-0472">Membrane</keyword>
<dbReference type="Proteomes" id="UP000034794">
    <property type="component" value="Unassembled WGS sequence"/>
</dbReference>
<dbReference type="AlphaFoldDB" id="A0A0G1PL69"/>
<feature type="transmembrane region" description="Helical" evidence="8">
    <location>
        <begin position="305"/>
        <end position="325"/>
    </location>
</feature>
<evidence type="ECO:0000313" key="9">
    <source>
        <dbReference type="EMBL" id="KKU33486.1"/>
    </source>
</evidence>
<keyword evidence="6 8" id="KW-1133">Transmembrane helix</keyword>
<evidence type="ECO:0000256" key="5">
    <source>
        <dbReference type="ARBA" id="ARBA00022692"/>
    </source>
</evidence>
<dbReference type="InterPro" id="IPR002549">
    <property type="entry name" value="AI-2E-like"/>
</dbReference>
<keyword evidence="3" id="KW-0813">Transport</keyword>
<protein>
    <recommendedName>
        <fullName evidence="11">Permease</fullName>
    </recommendedName>
</protein>
<feature type="transmembrane region" description="Helical" evidence="8">
    <location>
        <begin position="12"/>
        <end position="35"/>
    </location>
</feature>
<accession>A0A0G1PL69</accession>
<gene>
    <name evidence="9" type="ORF">UX47_C0003G0009</name>
</gene>
<feature type="transmembrane region" description="Helical" evidence="8">
    <location>
        <begin position="71"/>
        <end position="93"/>
    </location>
</feature>
<reference evidence="9 10" key="1">
    <citation type="journal article" date="2015" name="Nature">
        <title>rRNA introns, odd ribosomes, and small enigmatic genomes across a large radiation of phyla.</title>
        <authorList>
            <person name="Brown C.T."/>
            <person name="Hug L.A."/>
            <person name="Thomas B.C."/>
            <person name="Sharon I."/>
            <person name="Castelle C.J."/>
            <person name="Singh A."/>
            <person name="Wilkins M.J."/>
            <person name="Williams K.H."/>
            <person name="Banfield J.F."/>
        </authorList>
    </citation>
    <scope>NUCLEOTIDE SEQUENCE [LARGE SCALE GENOMIC DNA]</scope>
</reference>
<evidence type="ECO:0000313" key="10">
    <source>
        <dbReference type="Proteomes" id="UP000034794"/>
    </source>
</evidence>
<feature type="transmembrane region" description="Helical" evidence="8">
    <location>
        <begin position="198"/>
        <end position="216"/>
    </location>
</feature>
<dbReference type="PANTHER" id="PTHR21716:SF53">
    <property type="entry name" value="PERMEASE PERM-RELATED"/>
    <property type="match status" value="1"/>
</dbReference>
<name>A0A0G1PL69_9BACT</name>
<sequence length="338" mass="37295">MLEEMKKFNNLIQVLLYLLIIAVGSYVLGLVGMVLGRFTDTIVIVLVSWLLSFLLDPVVSRIQKYFKFSKIISTTITYLLLSIFIVAIGFVYIPLITSQIVALVGLVPGYLSEAPVVLNHLNGPLLNQIENSITLIPSIAQFFFSAFIVLTLSFYFIIDRNKINREFFNLVPDAWHETLIFIEKVISDTFISFFRVQFFYGVLIAIVTWLVMYLFGIGFSASVAFLAGLFAIVPLVGPLLAIVLPVMVALLAGSLKALLVGVILFIAQQIVFNVIGPKLLGKVFSLHPAIILISLLIGLKFGGAFGAVFAIPVLGIGVVMIRTFGMRVARVLSKKSKR</sequence>
<evidence type="ECO:0008006" key="11">
    <source>
        <dbReference type="Google" id="ProtNLM"/>
    </source>
</evidence>
<dbReference type="EMBL" id="LCMI01000003">
    <property type="protein sequence ID" value="KKU33486.1"/>
    <property type="molecule type" value="Genomic_DNA"/>
</dbReference>
<comment type="similarity">
    <text evidence="2">Belongs to the autoinducer-2 exporter (AI-2E) (TC 2.A.86) family.</text>
</comment>
<feature type="transmembrane region" description="Helical" evidence="8">
    <location>
        <begin position="133"/>
        <end position="158"/>
    </location>
</feature>
<keyword evidence="5 8" id="KW-0812">Transmembrane</keyword>
<dbReference type="GO" id="GO:0055085">
    <property type="term" value="P:transmembrane transport"/>
    <property type="evidence" value="ECO:0007669"/>
    <property type="project" value="TreeGrafter"/>
</dbReference>
<dbReference type="PANTHER" id="PTHR21716">
    <property type="entry name" value="TRANSMEMBRANE PROTEIN"/>
    <property type="match status" value="1"/>
</dbReference>
<feature type="transmembrane region" description="Helical" evidence="8">
    <location>
        <begin position="41"/>
        <end position="59"/>
    </location>
</feature>
<dbReference type="Pfam" id="PF01594">
    <property type="entry name" value="AI-2E_transport"/>
    <property type="match status" value="2"/>
</dbReference>
<feature type="transmembrane region" description="Helical" evidence="8">
    <location>
        <begin position="223"/>
        <end position="242"/>
    </location>
</feature>
<dbReference type="GO" id="GO:0005886">
    <property type="term" value="C:plasma membrane"/>
    <property type="evidence" value="ECO:0007669"/>
    <property type="project" value="UniProtKB-SubCell"/>
</dbReference>
<keyword evidence="4" id="KW-1003">Cell membrane</keyword>
<evidence type="ECO:0000256" key="3">
    <source>
        <dbReference type="ARBA" id="ARBA00022448"/>
    </source>
</evidence>
<proteinExistence type="inferred from homology"/>
<evidence type="ECO:0000256" key="1">
    <source>
        <dbReference type="ARBA" id="ARBA00004651"/>
    </source>
</evidence>
<comment type="subcellular location">
    <subcellularLocation>
        <location evidence="1">Cell membrane</location>
        <topology evidence="1">Multi-pass membrane protein</topology>
    </subcellularLocation>
</comment>
<organism evidence="9 10">
    <name type="scientific">Candidatus Collierbacteria bacterium GW2011_GWA2_46_26</name>
    <dbReference type="NCBI Taxonomy" id="1618381"/>
    <lineage>
        <taxon>Bacteria</taxon>
        <taxon>Candidatus Collieribacteriota</taxon>
    </lineage>
</organism>
<evidence type="ECO:0000256" key="6">
    <source>
        <dbReference type="ARBA" id="ARBA00022989"/>
    </source>
</evidence>
<evidence type="ECO:0000256" key="4">
    <source>
        <dbReference type="ARBA" id="ARBA00022475"/>
    </source>
</evidence>
<comment type="caution">
    <text evidence="9">The sequence shown here is derived from an EMBL/GenBank/DDBJ whole genome shotgun (WGS) entry which is preliminary data.</text>
</comment>
<evidence type="ECO:0000256" key="8">
    <source>
        <dbReference type="SAM" id="Phobius"/>
    </source>
</evidence>
<evidence type="ECO:0000256" key="7">
    <source>
        <dbReference type="ARBA" id="ARBA00023136"/>
    </source>
</evidence>
<evidence type="ECO:0000256" key="2">
    <source>
        <dbReference type="ARBA" id="ARBA00009773"/>
    </source>
</evidence>